<dbReference type="InterPro" id="IPR021109">
    <property type="entry name" value="Peptidase_aspartic_dom_sf"/>
</dbReference>
<dbReference type="RefSeq" id="WP_090837026.1">
    <property type="nucleotide sequence ID" value="NZ_FORM01000001.1"/>
</dbReference>
<dbReference type="Pfam" id="PF13650">
    <property type="entry name" value="Asp_protease_2"/>
    <property type="match status" value="1"/>
</dbReference>
<protein>
    <submittedName>
        <fullName evidence="2">PDZ domain (Also known as DHR or GLGF)</fullName>
    </submittedName>
</protein>
<organism evidence="2 3">
    <name type="scientific">Olleya namhaensis</name>
    <dbReference type="NCBI Taxonomy" id="1144750"/>
    <lineage>
        <taxon>Bacteria</taxon>
        <taxon>Pseudomonadati</taxon>
        <taxon>Bacteroidota</taxon>
        <taxon>Flavobacteriia</taxon>
        <taxon>Flavobacteriales</taxon>
        <taxon>Flavobacteriaceae</taxon>
    </lineage>
</organism>
<dbReference type="SUPFAM" id="SSF50156">
    <property type="entry name" value="PDZ domain-like"/>
    <property type="match status" value="1"/>
</dbReference>
<feature type="domain" description="PDZ" evidence="1">
    <location>
        <begin position="320"/>
        <end position="391"/>
    </location>
</feature>
<dbReference type="SMART" id="SM00228">
    <property type="entry name" value="PDZ"/>
    <property type="match status" value="1"/>
</dbReference>
<evidence type="ECO:0000259" key="1">
    <source>
        <dbReference type="PROSITE" id="PS50106"/>
    </source>
</evidence>
<dbReference type="AlphaFoldDB" id="A0A1I3JHR0"/>
<dbReference type="CDD" id="cd05483">
    <property type="entry name" value="retropepsin_like_bacteria"/>
    <property type="match status" value="1"/>
</dbReference>
<dbReference type="InterPro" id="IPR001478">
    <property type="entry name" value="PDZ"/>
</dbReference>
<dbReference type="Gene3D" id="2.40.70.10">
    <property type="entry name" value="Acid Proteases"/>
    <property type="match status" value="1"/>
</dbReference>
<gene>
    <name evidence="2" type="ORF">SAMN05443431_101412</name>
</gene>
<dbReference type="SUPFAM" id="SSF50630">
    <property type="entry name" value="Acid proteases"/>
    <property type="match status" value="1"/>
</dbReference>
<sequence>MYLKSIKFVFVLFVVFLSSFLCTSQNIKKLLKKGSIEDKVFKSTFKYEPYGNAIFVKVLIKGKTYRLLFDTGAVTAVSPRMVEELNLEIVGKEEVYDLGNTSKNLNFVKMDTINLNGINFFDTGAAVLDIEAVKDFKCTGIDGFLGANFMRNAVWEVDMVKHEITFTNTIDAISIPEDTPHAKIFIGYDGTPAITAYLGNEKLYSTMIDYGYGGGISLFSYDFKKLREENADIKYVKSNGGSTVAGVYGDIKTSTTYKAIVDSFKTGDFKVPSTLMSFGQFGSRTIGAGFLKNYRVVLSWKDRKAWFIENKIADDQIIFSGHGYGIRLENESVFISSISENSEAEEKGLKINDKILSVNDVDFAKVTDQKWCEILSTNRPDKVKLVIQRDTKQLTVTLEKKVLLSN</sequence>
<evidence type="ECO:0000313" key="2">
    <source>
        <dbReference type="EMBL" id="SFI59714.1"/>
    </source>
</evidence>
<keyword evidence="3" id="KW-1185">Reference proteome</keyword>
<proteinExistence type="predicted"/>
<dbReference type="InterPro" id="IPR034122">
    <property type="entry name" value="Retropepsin-like_bacterial"/>
</dbReference>
<dbReference type="Pfam" id="PF00595">
    <property type="entry name" value="PDZ"/>
    <property type="match status" value="1"/>
</dbReference>
<dbReference type="PROSITE" id="PS50106">
    <property type="entry name" value="PDZ"/>
    <property type="match status" value="1"/>
</dbReference>
<accession>A0A1I3JHR0</accession>
<reference evidence="3" key="1">
    <citation type="submission" date="2016-10" db="EMBL/GenBank/DDBJ databases">
        <authorList>
            <person name="Varghese N."/>
            <person name="Submissions S."/>
        </authorList>
    </citation>
    <scope>NUCLEOTIDE SEQUENCE [LARGE SCALE GENOMIC DNA]</scope>
    <source>
        <strain evidence="3">DSM 28881</strain>
    </source>
</reference>
<dbReference type="Proteomes" id="UP000199559">
    <property type="component" value="Unassembled WGS sequence"/>
</dbReference>
<dbReference type="EMBL" id="FORM01000001">
    <property type="protein sequence ID" value="SFI59714.1"/>
    <property type="molecule type" value="Genomic_DNA"/>
</dbReference>
<dbReference type="InterPro" id="IPR036034">
    <property type="entry name" value="PDZ_sf"/>
</dbReference>
<evidence type="ECO:0000313" key="3">
    <source>
        <dbReference type="Proteomes" id="UP000199559"/>
    </source>
</evidence>
<dbReference type="Gene3D" id="2.30.42.10">
    <property type="match status" value="1"/>
</dbReference>
<dbReference type="STRING" id="1144750.SAMN05443431_101412"/>
<name>A0A1I3JHR0_9FLAO</name>